<proteinExistence type="predicted"/>
<dbReference type="EMBL" id="SNYJ01000012">
    <property type="protein sequence ID" value="TDQ37737.1"/>
    <property type="molecule type" value="Genomic_DNA"/>
</dbReference>
<sequence length="511" mass="58714">MKASLMIVEDEPVILRGLKETIPWENYGVNLTASAKNGKVAIDMLLNDPSIDIVLTDVRMPQMDGLELAEYIARHFPKIHVVILSGYDEFSYAKKAISLGVEEYLLKPINLNELEQTMSRLSEKIGQGHSEQLKRQHLTLENRMYHQLFEVTTGEDGEHDAASMYVFPMVSMVKNYKEEDFTKWTREEWKTKAEGCFKEQGYWTTSMFMGENQLLTCAAVVDTNDIPLLRALQRDSSYRLQFVVSAKSVPLHQLSTVWDELVQTAKGLPLSKESIVYSTASPEVIKTPPPFVSEQKLKEAISENDRETMTHLVQLWIIEMEREGVFLEDVLKEGMQLLDMVMGRFTQNGVVYQSLPVQHLKDVDVTLYNSYSLVKGVLLQDLYDIADWLDASRSDNKSWLVEQAMNYIHQHYMTDIKALEVAKEVHISPNYFSSLFKEKTGKNFNEFVNELRIAKARELLQGTHMKVHEVAETVGFQEYKYFSEVFKRFSQMTPSVYRKLLVTKAGQHNSG</sequence>
<keyword evidence="8" id="KW-1185">Reference proteome</keyword>
<organism evidence="7 8">
    <name type="scientific">Aureibacillus halotolerans</name>
    <dbReference type="NCBI Taxonomy" id="1508390"/>
    <lineage>
        <taxon>Bacteria</taxon>
        <taxon>Bacillati</taxon>
        <taxon>Bacillota</taxon>
        <taxon>Bacilli</taxon>
        <taxon>Bacillales</taxon>
        <taxon>Bacillaceae</taxon>
        <taxon>Aureibacillus</taxon>
    </lineage>
</organism>
<comment type="caution">
    <text evidence="7">The sequence shown here is derived from an EMBL/GenBank/DDBJ whole genome shotgun (WGS) entry which is preliminary data.</text>
</comment>
<dbReference type="InterPro" id="IPR011006">
    <property type="entry name" value="CheY-like_superfamily"/>
</dbReference>
<keyword evidence="1" id="KW-0805">Transcription regulation</keyword>
<evidence type="ECO:0000259" key="5">
    <source>
        <dbReference type="PROSITE" id="PS01124"/>
    </source>
</evidence>
<dbReference type="InterPro" id="IPR009057">
    <property type="entry name" value="Homeodomain-like_sf"/>
</dbReference>
<evidence type="ECO:0000313" key="8">
    <source>
        <dbReference type="Proteomes" id="UP000295632"/>
    </source>
</evidence>
<dbReference type="PROSITE" id="PS01124">
    <property type="entry name" value="HTH_ARAC_FAMILY_2"/>
    <property type="match status" value="1"/>
</dbReference>
<dbReference type="AlphaFoldDB" id="A0A4V3D4W2"/>
<dbReference type="SMART" id="SM00448">
    <property type="entry name" value="REC"/>
    <property type="match status" value="1"/>
</dbReference>
<evidence type="ECO:0000259" key="6">
    <source>
        <dbReference type="PROSITE" id="PS50110"/>
    </source>
</evidence>
<keyword evidence="2" id="KW-0238">DNA-binding</keyword>
<feature type="domain" description="Response regulatory" evidence="6">
    <location>
        <begin position="4"/>
        <end position="122"/>
    </location>
</feature>
<dbReference type="PROSITE" id="PS50110">
    <property type="entry name" value="RESPONSE_REGULATORY"/>
    <property type="match status" value="1"/>
</dbReference>
<evidence type="ECO:0000313" key="7">
    <source>
        <dbReference type="EMBL" id="TDQ37737.1"/>
    </source>
</evidence>
<gene>
    <name evidence="7" type="ORF">EV213_11297</name>
</gene>
<protein>
    <submittedName>
        <fullName evidence="7">AraC family two component transcriptional regulator</fullName>
    </submittedName>
</protein>
<dbReference type="InterPro" id="IPR018062">
    <property type="entry name" value="HTH_AraC-typ_CS"/>
</dbReference>
<feature type="modified residue" description="4-aspartylphosphate" evidence="4">
    <location>
        <position position="57"/>
    </location>
</feature>
<dbReference type="Pfam" id="PF12833">
    <property type="entry name" value="HTH_18"/>
    <property type="match status" value="1"/>
</dbReference>
<keyword evidence="3" id="KW-0804">Transcription</keyword>
<dbReference type="SUPFAM" id="SSF52172">
    <property type="entry name" value="CheY-like"/>
    <property type="match status" value="1"/>
</dbReference>
<name>A0A4V3D4W2_9BACI</name>
<dbReference type="PANTHER" id="PTHR43280">
    <property type="entry name" value="ARAC-FAMILY TRANSCRIPTIONAL REGULATOR"/>
    <property type="match status" value="1"/>
</dbReference>
<dbReference type="GO" id="GO:0043565">
    <property type="term" value="F:sequence-specific DNA binding"/>
    <property type="evidence" value="ECO:0007669"/>
    <property type="project" value="InterPro"/>
</dbReference>
<keyword evidence="4" id="KW-0597">Phosphoprotein</keyword>
<accession>A0A4V3D4W2</accession>
<evidence type="ECO:0000256" key="1">
    <source>
        <dbReference type="ARBA" id="ARBA00023015"/>
    </source>
</evidence>
<dbReference type="InterPro" id="IPR018060">
    <property type="entry name" value="HTH_AraC"/>
</dbReference>
<dbReference type="CDD" id="cd17536">
    <property type="entry name" value="REC_YesN-like"/>
    <property type="match status" value="1"/>
</dbReference>
<feature type="domain" description="HTH araC/xylS-type" evidence="5">
    <location>
        <begin position="402"/>
        <end position="500"/>
    </location>
</feature>
<dbReference type="GO" id="GO:0000160">
    <property type="term" value="P:phosphorelay signal transduction system"/>
    <property type="evidence" value="ECO:0007669"/>
    <property type="project" value="InterPro"/>
</dbReference>
<evidence type="ECO:0000256" key="4">
    <source>
        <dbReference type="PROSITE-ProRule" id="PRU00169"/>
    </source>
</evidence>
<dbReference type="Gene3D" id="1.10.10.60">
    <property type="entry name" value="Homeodomain-like"/>
    <property type="match status" value="2"/>
</dbReference>
<reference evidence="7 8" key="1">
    <citation type="submission" date="2019-03" db="EMBL/GenBank/DDBJ databases">
        <title>Genomic Encyclopedia of Type Strains, Phase IV (KMG-IV): sequencing the most valuable type-strain genomes for metagenomic binning, comparative biology and taxonomic classification.</title>
        <authorList>
            <person name="Goeker M."/>
        </authorList>
    </citation>
    <scope>NUCLEOTIDE SEQUENCE [LARGE SCALE GENOMIC DNA]</scope>
    <source>
        <strain evidence="7 8">DSM 28697</strain>
    </source>
</reference>
<dbReference type="PROSITE" id="PS00041">
    <property type="entry name" value="HTH_ARAC_FAMILY_1"/>
    <property type="match status" value="1"/>
</dbReference>
<dbReference type="SUPFAM" id="SSF46689">
    <property type="entry name" value="Homeodomain-like"/>
    <property type="match status" value="2"/>
</dbReference>
<dbReference type="PANTHER" id="PTHR43280:SF28">
    <property type="entry name" value="HTH-TYPE TRANSCRIPTIONAL ACTIVATOR RHAS"/>
    <property type="match status" value="1"/>
</dbReference>
<evidence type="ECO:0000256" key="2">
    <source>
        <dbReference type="ARBA" id="ARBA00023125"/>
    </source>
</evidence>
<evidence type="ECO:0000256" key="3">
    <source>
        <dbReference type="ARBA" id="ARBA00023163"/>
    </source>
</evidence>
<dbReference type="GO" id="GO:0003700">
    <property type="term" value="F:DNA-binding transcription factor activity"/>
    <property type="evidence" value="ECO:0007669"/>
    <property type="project" value="InterPro"/>
</dbReference>
<dbReference type="SMART" id="SM00342">
    <property type="entry name" value="HTH_ARAC"/>
    <property type="match status" value="1"/>
</dbReference>
<dbReference type="Pfam" id="PF00072">
    <property type="entry name" value="Response_reg"/>
    <property type="match status" value="1"/>
</dbReference>
<dbReference type="InterPro" id="IPR001789">
    <property type="entry name" value="Sig_transdc_resp-reg_receiver"/>
</dbReference>
<dbReference type="Proteomes" id="UP000295632">
    <property type="component" value="Unassembled WGS sequence"/>
</dbReference>
<dbReference type="Gene3D" id="3.40.50.2300">
    <property type="match status" value="1"/>
</dbReference>